<proteinExistence type="inferred from homology"/>
<dbReference type="EMBL" id="CDPU01000007">
    <property type="protein sequence ID" value="CEO47273.1"/>
    <property type="molecule type" value="Genomic_DNA"/>
</dbReference>
<feature type="compositionally biased region" description="Polar residues" evidence="2">
    <location>
        <begin position="346"/>
        <end position="367"/>
    </location>
</feature>
<feature type="compositionally biased region" description="Basic and acidic residues" evidence="2">
    <location>
        <begin position="109"/>
        <end position="121"/>
    </location>
</feature>
<accession>A0A0B7JQM7</accession>
<evidence type="ECO:0000259" key="3">
    <source>
        <dbReference type="SMART" id="SM00993"/>
    </source>
</evidence>
<protein>
    <recommendedName>
        <fullName evidence="3">Vps72/YL1 C-terminal domain-containing protein</fullName>
    </recommendedName>
</protein>
<feature type="compositionally biased region" description="Basic and acidic residues" evidence="2">
    <location>
        <begin position="218"/>
        <end position="238"/>
    </location>
</feature>
<feature type="compositionally biased region" description="Pro residues" evidence="2">
    <location>
        <begin position="535"/>
        <end position="546"/>
    </location>
</feature>
<dbReference type="PANTHER" id="PTHR13275">
    <property type="entry name" value="YL-1 PROTEIN TRANSCRIPTION FACTOR-LIKE 1"/>
    <property type="match status" value="1"/>
</dbReference>
<feature type="compositionally biased region" description="Acidic residues" evidence="2">
    <location>
        <begin position="63"/>
        <end position="85"/>
    </location>
</feature>
<gene>
    <name evidence="4" type="ORF">BN869_000003328_1</name>
</gene>
<dbReference type="AlphaFoldDB" id="A0A0B7JQM7"/>
<evidence type="ECO:0000256" key="2">
    <source>
        <dbReference type="SAM" id="MobiDB-lite"/>
    </source>
</evidence>
<feature type="compositionally biased region" description="Basic and acidic residues" evidence="2">
    <location>
        <begin position="1"/>
        <end position="12"/>
    </location>
</feature>
<name>A0A0B7JQM7_BIOOC</name>
<feature type="region of interest" description="Disordered" evidence="2">
    <location>
        <begin position="1"/>
        <end position="36"/>
    </location>
</feature>
<feature type="compositionally biased region" description="Acidic residues" evidence="2">
    <location>
        <begin position="93"/>
        <end position="108"/>
    </location>
</feature>
<dbReference type="InterPro" id="IPR013272">
    <property type="entry name" value="Vps72/YL1_C"/>
</dbReference>
<feature type="compositionally biased region" description="Basic and acidic residues" evidence="2">
    <location>
        <begin position="298"/>
        <end position="344"/>
    </location>
</feature>
<sequence length="546" mass="61251">MDSESKLPEHVDPPSSSDSDSDSSDHGEGPIRQSIEWLATAREKRSTAGNRMKAMLANEEPDSDLELLFAEDDDDQGFTDVVDDASDVHMDSSSDDEDENAAEDDMEGEKELERQAREKRNAQRKRKAQEAIPAKFRKKVRIDTTTTPSPAPSSASGPGPRPKKKSERSSWLPSAADMPTRASSRQTTRLSKEQLHAQMEEREARRLKQLAQMQKKAARMEALKKPPMTQEERLREAEIVEKRNSKSLNRWEIAEKQREEERRAKLAALNERTLKGPVITFWSGTREWQDGGAARYVVMEEKPKKKPREKKDKTKGKGNDKDKKGVPEEDPQNADKEVEKKEASEDNLSAPESTPENPPDTTTPSEQPQEKKEGSTYTRNAIVYQNFDDTALKDKSIQVQILFGQPPPHPVCVITNHPARYRDPKTGLPFYNAHAYGEIRRLERGDYRWSKLLGSWVGSGKNAASGVPERFLNPNAPGPKKEAKKEEGQAKEQEKAGEKGNAGQEAVPANKAEQTAPEPPLEDIKPQPEHQQTPPNNPNPPIETKT</sequence>
<dbReference type="Pfam" id="PF08265">
    <property type="entry name" value="YL1_C"/>
    <property type="match status" value="1"/>
</dbReference>
<comment type="similarity">
    <text evidence="1">Belongs to the VPS72/YL1 family.</text>
</comment>
<feature type="region of interest" description="Disordered" evidence="2">
    <location>
        <begin position="282"/>
        <end position="379"/>
    </location>
</feature>
<dbReference type="InterPro" id="IPR046757">
    <property type="entry name" value="YL1_N"/>
</dbReference>
<feature type="compositionally biased region" description="Basic and acidic residues" evidence="2">
    <location>
        <begin position="479"/>
        <end position="498"/>
    </location>
</feature>
<reference evidence="4" key="1">
    <citation type="submission" date="2015-01" db="EMBL/GenBank/DDBJ databases">
        <authorList>
            <person name="Durling Mikael"/>
        </authorList>
    </citation>
    <scope>NUCLEOTIDE SEQUENCE</scope>
</reference>
<feature type="region of interest" description="Disordered" evidence="2">
    <location>
        <begin position="460"/>
        <end position="546"/>
    </location>
</feature>
<dbReference type="Pfam" id="PF05764">
    <property type="entry name" value="YL1"/>
    <property type="match status" value="1"/>
</dbReference>
<dbReference type="PANTHER" id="PTHR13275:SF4">
    <property type="entry name" value="VACUOLAR PROTEIN SORTING-ASSOCIATED PROTEIN 72 HOMOLOG"/>
    <property type="match status" value="1"/>
</dbReference>
<feature type="domain" description="Vps72/YL1 C-terminal" evidence="3">
    <location>
        <begin position="410"/>
        <end position="439"/>
    </location>
</feature>
<feature type="compositionally biased region" description="Basic and acidic residues" evidence="2">
    <location>
        <begin position="190"/>
        <end position="206"/>
    </location>
</feature>
<dbReference type="GO" id="GO:0005634">
    <property type="term" value="C:nucleus"/>
    <property type="evidence" value="ECO:0007669"/>
    <property type="project" value="TreeGrafter"/>
</dbReference>
<evidence type="ECO:0000256" key="1">
    <source>
        <dbReference type="ARBA" id="ARBA00006832"/>
    </source>
</evidence>
<organism evidence="4">
    <name type="scientific">Bionectria ochroleuca</name>
    <name type="common">Gliocladium roseum</name>
    <dbReference type="NCBI Taxonomy" id="29856"/>
    <lineage>
        <taxon>Eukaryota</taxon>
        <taxon>Fungi</taxon>
        <taxon>Dikarya</taxon>
        <taxon>Ascomycota</taxon>
        <taxon>Pezizomycotina</taxon>
        <taxon>Sordariomycetes</taxon>
        <taxon>Hypocreomycetidae</taxon>
        <taxon>Hypocreales</taxon>
        <taxon>Bionectriaceae</taxon>
        <taxon>Clonostachys</taxon>
    </lineage>
</organism>
<evidence type="ECO:0000313" key="4">
    <source>
        <dbReference type="EMBL" id="CEO47273.1"/>
    </source>
</evidence>
<dbReference type="SMART" id="SM00993">
    <property type="entry name" value="YL1_C"/>
    <property type="match status" value="1"/>
</dbReference>
<feature type="region of interest" description="Disordered" evidence="2">
    <location>
        <begin position="63"/>
        <end position="238"/>
    </location>
</feature>